<evidence type="ECO:0000256" key="7">
    <source>
        <dbReference type="ARBA" id="ARBA00023180"/>
    </source>
</evidence>
<keyword evidence="11" id="KW-1185">Reference proteome</keyword>
<dbReference type="PANTHER" id="PTHR47613:SF1">
    <property type="entry name" value="SPERM ACROSOME MEMBRANE-ASSOCIATED PROTEIN 4"/>
    <property type="match status" value="1"/>
</dbReference>
<reference evidence="10" key="2">
    <citation type="submission" date="2025-09" db="UniProtKB">
        <authorList>
            <consortium name="Ensembl"/>
        </authorList>
    </citation>
    <scope>IDENTIFICATION</scope>
</reference>
<evidence type="ECO:0000256" key="8">
    <source>
        <dbReference type="ARBA" id="ARBA00023288"/>
    </source>
</evidence>
<organism evidence="10 11">
    <name type="scientific">Xiphophorus couchianus</name>
    <name type="common">Monterrey platyfish</name>
    <dbReference type="NCBI Taxonomy" id="32473"/>
    <lineage>
        <taxon>Eukaryota</taxon>
        <taxon>Metazoa</taxon>
        <taxon>Chordata</taxon>
        <taxon>Craniata</taxon>
        <taxon>Vertebrata</taxon>
        <taxon>Euteleostomi</taxon>
        <taxon>Actinopterygii</taxon>
        <taxon>Neopterygii</taxon>
        <taxon>Teleostei</taxon>
        <taxon>Neoteleostei</taxon>
        <taxon>Acanthomorphata</taxon>
        <taxon>Ovalentaria</taxon>
        <taxon>Atherinomorphae</taxon>
        <taxon>Cyprinodontiformes</taxon>
        <taxon>Poeciliidae</taxon>
        <taxon>Poeciliinae</taxon>
        <taxon>Xiphophorus</taxon>
    </lineage>
</organism>
<sequence length="161" mass="18117">MTNDANANRVDVHVSAWHLTSTLLLFDLIFPAFTVGTLLCNFCPLMPKNVPCQILNTECPSNHRCASSWGWQGFRHVLSSQGCLDIKLCNSQEMVRYRGQQYDLTHSCCCGNKCNLTPRTNASLITSLYFKTSPDKKFTTFGHFLSSKSKMLNFSEISSFS</sequence>
<evidence type="ECO:0000256" key="4">
    <source>
        <dbReference type="ARBA" id="ARBA00022729"/>
    </source>
</evidence>
<evidence type="ECO:0000256" key="2">
    <source>
        <dbReference type="ARBA" id="ARBA00022475"/>
    </source>
</evidence>
<dbReference type="GO" id="GO:0098552">
    <property type="term" value="C:side of membrane"/>
    <property type="evidence" value="ECO:0007669"/>
    <property type="project" value="UniProtKB-KW"/>
</dbReference>
<evidence type="ECO:0000256" key="6">
    <source>
        <dbReference type="ARBA" id="ARBA00023157"/>
    </source>
</evidence>
<dbReference type="Proteomes" id="UP000261380">
    <property type="component" value="Unplaced"/>
</dbReference>
<keyword evidence="3" id="KW-0336">GPI-anchor</keyword>
<dbReference type="GO" id="GO:0005886">
    <property type="term" value="C:plasma membrane"/>
    <property type="evidence" value="ECO:0007669"/>
    <property type="project" value="UniProtKB-SubCell"/>
</dbReference>
<evidence type="ECO:0000256" key="3">
    <source>
        <dbReference type="ARBA" id="ARBA00022622"/>
    </source>
</evidence>
<comment type="subcellular location">
    <subcellularLocation>
        <location evidence="1">Cell membrane</location>
        <topology evidence="1">Lipid-anchor</topology>
        <topology evidence="1">GPI-anchor</topology>
    </subcellularLocation>
</comment>
<keyword evidence="9" id="KW-0812">Transmembrane</keyword>
<keyword evidence="2" id="KW-1003">Cell membrane</keyword>
<keyword evidence="8" id="KW-0449">Lipoprotein</keyword>
<accession>A0A3B5MC90</accession>
<evidence type="ECO:0000256" key="5">
    <source>
        <dbReference type="ARBA" id="ARBA00023136"/>
    </source>
</evidence>
<proteinExistence type="predicted"/>
<dbReference type="AlphaFoldDB" id="A0A3B5MC90"/>
<feature type="transmembrane region" description="Helical" evidence="9">
    <location>
        <begin position="16"/>
        <end position="39"/>
    </location>
</feature>
<dbReference type="InterPro" id="IPR046354">
    <property type="entry name" value="SPACA4/Bouncer"/>
</dbReference>
<evidence type="ECO:0000313" key="11">
    <source>
        <dbReference type="Proteomes" id="UP000261380"/>
    </source>
</evidence>
<evidence type="ECO:0000256" key="1">
    <source>
        <dbReference type="ARBA" id="ARBA00004609"/>
    </source>
</evidence>
<keyword evidence="9" id="KW-1133">Transmembrane helix</keyword>
<dbReference type="GeneTree" id="ENSGT00940000176894"/>
<name>A0A3B5MC90_9TELE</name>
<dbReference type="Ensembl" id="ENSXCOT00000022130.1">
    <property type="protein sequence ID" value="ENSXCOP00000021863.1"/>
    <property type="gene ID" value="ENSXCOG00000016338.1"/>
</dbReference>
<dbReference type="GO" id="GO:0035036">
    <property type="term" value="P:sperm-egg recognition"/>
    <property type="evidence" value="ECO:0007669"/>
    <property type="project" value="TreeGrafter"/>
</dbReference>
<evidence type="ECO:0000313" key="10">
    <source>
        <dbReference type="Ensembl" id="ENSXCOP00000021863.1"/>
    </source>
</evidence>
<keyword evidence="6" id="KW-1015">Disulfide bond</keyword>
<dbReference type="CDD" id="cd23597">
    <property type="entry name" value="TFP_LU_ECD_Bncr"/>
    <property type="match status" value="1"/>
</dbReference>
<keyword evidence="4" id="KW-0732">Signal</keyword>
<keyword evidence="7" id="KW-0325">Glycoprotein</keyword>
<evidence type="ECO:0000256" key="9">
    <source>
        <dbReference type="SAM" id="Phobius"/>
    </source>
</evidence>
<reference evidence="10" key="1">
    <citation type="submission" date="2025-08" db="UniProtKB">
        <authorList>
            <consortium name="Ensembl"/>
        </authorList>
    </citation>
    <scope>IDENTIFICATION</scope>
</reference>
<protein>
    <recommendedName>
        <fullName evidence="12">UPAR/Ly6 domain-containing protein</fullName>
    </recommendedName>
</protein>
<dbReference type="PANTHER" id="PTHR47613">
    <property type="entry name" value="SPERM ACROSOME MEMBRANE-ASSOCIATED PROTEIN 4"/>
    <property type="match status" value="1"/>
</dbReference>
<keyword evidence="5 9" id="KW-0472">Membrane</keyword>
<evidence type="ECO:0008006" key="12">
    <source>
        <dbReference type="Google" id="ProtNLM"/>
    </source>
</evidence>